<dbReference type="Gene3D" id="3.60.10.10">
    <property type="entry name" value="Endonuclease/exonuclease/phosphatase"/>
    <property type="match status" value="1"/>
</dbReference>
<evidence type="ECO:0000259" key="2">
    <source>
        <dbReference type="Pfam" id="PF13966"/>
    </source>
</evidence>
<dbReference type="AlphaFoldDB" id="A0A2N9IPV8"/>
<feature type="region of interest" description="Disordered" evidence="1">
    <location>
        <begin position="1"/>
        <end position="26"/>
    </location>
</feature>
<accession>A0A2N9IPV8</accession>
<feature type="region of interest" description="Disordered" evidence="1">
    <location>
        <begin position="167"/>
        <end position="186"/>
    </location>
</feature>
<evidence type="ECO:0000259" key="3">
    <source>
        <dbReference type="Pfam" id="PF14111"/>
    </source>
</evidence>
<dbReference type="EMBL" id="OIVN01006155">
    <property type="protein sequence ID" value="SPD26395.1"/>
    <property type="molecule type" value="Genomic_DNA"/>
</dbReference>
<dbReference type="PANTHER" id="PTHR33116:SF86">
    <property type="entry name" value="REVERSE TRANSCRIPTASE DOMAIN-CONTAINING PROTEIN"/>
    <property type="match status" value="1"/>
</dbReference>
<feature type="domain" description="Reverse transcriptase zinc-binding" evidence="2">
    <location>
        <begin position="938"/>
        <end position="1033"/>
    </location>
</feature>
<reference evidence="4" key="1">
    <citation type="submission" date="2018-02" db="EMBL/GenBank/DDBJ databases">
        <authorList>
            <person name="Cohen D.B."/>
            <person name="Kent A.D."/>
        </authorList>
    </citation>
    <scope>NUCLEOTIDE SEQUENCE</scope>
</reference>
<proteinExistence type="predicted"/>
<dbReference type="PANTHER" id="PTHR33116">
    <property type="entry name" value="REVERSE TRANSCRIPTASE ZINC-BINDING DOMAIN-CONTAINING PROTEIN-RELATED-RELATED"/>
    <property type="match status" value="1"/>
</dbReference>
<feature type="domain" description="DUF4283" evidence="3">
    <location>
        <begin position="34"/>
        <end position="103"/>
    </location>
</feature>
<organism evidence="4">
    <name type="scientific">Fagus sylvatica</name>
    <name type="common">Beechnut</name>
    <dbReference type="NCBI Taxonomy" id="28930"/>
    <lineage>
        <taxon>Eukaryota</taxon>
        <taxon>Viridiplantae</taxon>
        <taxon>Streptophyta</taxon>
        <taxon>Embryophyta</taxon>
        <taxon>Tracheophyta</taxon>
        <taxon>Spermatophyta</taxon>
        <taxon>Magnoliopsida</taxon>
        <taxon>eudicotyledons</taxon>
        <taxon>Gunneridae</taxon>
        <taxon>Pentapetalae</taxon>
        <taxon>rosids</taxon>
        <taxon>fabids</taxon>
        <taxon>Fagales</taxon>
        <taxon>Fagaceae</taxon>
        <taxon>Fagus</taxon>
    </lineage>
</organism>
<gene>
    <name evidence="4" type="ORF">FSB_LOCUS54277</name>
</gene>
<dbReference type="Pfam" id="PF13966">
    <property type="entry name" value="zf-RVT"/>
    <property type="match status" value="1"/>
</dbReference>
<evidence type="ECO:0000256" key="1">
    <source>
        <dbReference type="SAM" id="MobiDB-lite"/>
    </source>
</evidence>
<name>A0A2N9IPV8_FAGSY</name>
<sequence length="1173" mass="133429">MEEITGRRNNFSLSRSEARGVPLTSRRTNQGGTIAAKFLTRRRINIEAVAKTFRPLWRADKGFTIRDMGENKAIFTFKDIIDVERVIQNGPWAYDRSLVVCKRVEANIPIYEIQFTHSYFWVQIHGLPVLSLNQEASEAIGQTLGMVEHAPESVEDRGGVVVVNGESTDRSTTEVPAPQNREETAREAPVIPSTIYNEAPTPMDEQDIHITPHAPHVLVEPKQRDHDQTHPTRETRAALFAAELERIDAAIGYNNIVQDQPHTTIEKVAQLTSVLEGSSQNPHPQSILLDNQIAENLNNNISVIQGLDSGLETTRLSREELLDTIGGGCGVAPPDPMSLLSLNCRGLGNPQTVRELHELVKQEGPATGTGGGLALMWKEGWQVSVHSSSVAHIDAIIQCRGSLDWHLTGFYGNPESSKRDDSWTLLRRLKRYDNLPWLVIGDFNEITDPSEKSGRLEQNWYQMDRMETEISGKLRVRHVSFTNSDHEALALDFQIKEPRTNKLPKRFYFENTWLQLEGCEEVIISAWKTPHLGYPMFQVLHQVISDTQSAFVPGRLITDNILLAFEALHYMKSKRRGRATHMAIKLDMSKAYDRVEWEFIRAMMLKLGFADRWVHLIMAMYCRALTYLLSCYERASGQKLNQEKTSLFFSTNTQHDIRQAICTELHTTSTGDLGKYLGLPPIVGKGKKQAFMDVKHKIANKLQGWKGKLLSQAGKEILIKSVAQAIPVYSMSCFRIPDNLCKEINSMVGKFWWGQKSTEKKIHWQKWSNLCQKKQDGGMGFRDLSMFNLALLAKQGWRLLQNPDTLLHRVLKAKYFPDCSFLDAQIPSHSSFTWRSLAQARHIIRLGTRWRIGNGSQVNIWKDNWISSSSPLKIIFLRQILPENARVCDLIDDDSRLWKSSLIDSIFLPLEAEQIKSIPLHPSRHDSMVWSGTPNGQFSTRSAYQLQAAEKSSLSASTSDQSRNHSFWKSLWGVAVPNKIKVFMWRACKSSLPTKANLFSRGVLSSCTCPVCHDENETIFHTLWDCQYARTVWQNSLLHKLHYSIQVSNWNDVVEEVLRTQRRQDIETFFTLAWMIWGNRNNAWLQKPSADAEILGEKAATYVEEYNEVTKKVEDSRSVLCRKWSPPTGSMLKMNVATTYFNTRKSVGLGVVIRNSRGEQMASYCEEFPSAKE</sequence>
<dbReference type="SUPFAM" id="SSF56219">
    <property type="entry name" value="DNase I-like"/>
    <property type="match status" value="1"/>
</dbReference>
<dbReference type="InterPro" id="IPR025558">
    <property type="entry name" value="DUF4283"/>
</dbReference>
<evidence type="ECO:0008006" key="5">
    <source>
        <dbReference type="Google" id="ProtNLM"/>
    </source>
</evidence>
<protein>
    <recommendedName>
        <fullName evidence="5">Reverse transcriptase domain-containing protein</fullName>
    </recommendedName>
</protein>
<dbReference type="InterPro" id="IPR036691">
    <property type="entry name" value="Endo/exonu/phosph_ase_sf"/>
</dbReference>
<evidence type="ECO:0000313" key="4">
    <source>
        <dbReference type="EMBL" id="SPD26395.1"/>
    </source>
</evidence>
<dbReference type="Pfam" id="PF14111">
    <property type="entry name" value="DUF4283"/>
    <property type="match status" value="1"/>
</dbReference>
<dbReference type="InterPro" id="IPR026960">
    <property type="entry name" value="RVT-Znf"/>
</dbReference>